<keyword evidence="6" id="KW-1185">Reference proteome</keyword>
<dbReference type="CDD" id="cd06170">
    <property type="entry name" value="LuxR_C_like"/>
    <property type="match status" value="1"/>
</dbReference>
<dbReference type="GO" id="GO:0006355">
    <property type="term" value="P:regulation of DNA-templated transcription"/>
    <property type="evidence" value="ECO:0007669"/>
    <property type="project" value="InterPro"/>
</dbReference>
<dbReference type="SUPFAM" id="SSF46894">
    <property type="entry name" value="C-terminal effector domain of the bipartite response regulators"/>
    <property type="match status" value="1"/>
</dbReference>
<feature type="domain" description="HTH luxR-type" evidence="4">
    <location>
        <begin position="69"/>
        <end position="134"/>
    </location>
</feature>
<dbReference type="GO" id="GO:0003677">
    <property type="term" value="F:DNA binding"/>
    <property type="evidence" value="ECO:0007669"/>
    <property type="project" value="UniProtKB-KW"/>
</dbReference>
<evidence type="ECO:0000256" key="1">
    <source>
        <dbReference type="ARBA" id="ARBA00023015"/>
    </source>
</evidence>
<dbReference type="GO" id="GO:0016020">
    <property type="term" value="C:membrane"/>
    <property type="evidence" value="ECO:0007669"/>
    <property type="project" value="InterPro"/>
</dbReference>
<reference evidence="5 6" key="1">
    <citation type="journal article" date="2017" name="ISME J.">
        <title>Grape pomace compost harbors organohalide-respiring Dehalogenimonas species with novel reductive dehalogenase genes.</title>
        <authorList>
            <person name="Yang Y."/>
            <person name="Higgins S.A."/>
            <person name="Yan J."/>
            <person name="Simsir B."/>
            <person name="Chourey K."/>
            <person name="Iyer R."/>
            <person name="Hettich R.L."/>
            <person name="Baldwin B."/>
            <person name="Ogles D.M."/>
            <person name="Loffler F.E."/>
        </authorList>
    </citation>
    <scope>NUCLEOTIDE SEQUENCE [LARGE SCALE GENOMIC DNA]</scope>
    <source>
        <strain evidence="5 6">GP</strain>
    </source>
</reference>
<dbReference type="GO" id="GO:0055085">
    <property type="term" value="P:transmembrane transport"/>
    <property type="evidence" value="ECO:0007669"/>
    <property type="project" value="InterPro"/>
</dbReference>
<evidence type="ECO:0000259" key="4">
    <source>
        <dbReference type="PROSITE" id="PS50043"/>
    </source>
</evidence>
<dbReference type="AlphaFoldDB" id="A0A2P5P534"/>
<dbReference type="PANTHER" id="PTHR44688:SF16">
    <property type="entry name" value="DNA-BINDING TRANSCRIPTIONAL ACTIVATOR DEVR_DOSR"/>
    <property type="match status" value="1"/>
</dbReference>
<dbReference type="EMBL" id="JQAN02000014">
    <property type="protein sequence ID" value="PPD57412.1"/>
    <property type="molecule type" value="Genomic_DNA"/>
</dbReference>
<evidence type="ECO:0000256" key="2">
    <source>
        <dbReference type="ARBA" id="ARBA00023125"/>
    </source>
</evidence>
<dbReference type="InterPro" id="IPR000792">
    <property type="entry name" value="Tscrpt_reg_LuxR_C"/>
</dbReference>
<accession>A0A2P5P534</accession>
<proteinExistence type="predicted"/>
<dbReference type="Pfam" id="PF00924">
    <property type="entry name" value="MS_channel_2nd"/>
    <property type="match status" value="1"/>
</dbReference>
<dbReference type="SMART" id="SM00421">
    <property type="entry name" value="HTH_LUXR"/>
    <property type="match status" value="1"/>
</dbReference>
<dbReference type="InterPro" id="IPR006685">
    <property type="entry name" value="MscS_channel_2nd"/>
</dbReference>
<dbReference type="PANTHER" id="PTHR44688">
    <property type="entry name" value="DNA-BINDING TRANSCRIPTIONAL ACTIVATOR DEVR_DOSR"/>
    <property type="match status" value="1"/>
</dbReference>
<organism evidence="5 6">
    <name type="scientific">Dehalogenimonas etheniformans</name>
    <dbReference type="NCBI Taxonomy" id="1536648"/>
    <lineage>
        <taxon>Bacteria</taxon>
        <taxon>Bacillati</taxon>
        <taxon>Chloroflexota</taxon>
        <taxon>Dehalococcoidia</taxon>
        <taxon>Dehalococcoidales</taxon>
        <taxon>Dehalococcoidaceae</taxon>
        <taxon>Dehalogenimonas</taxon>
    </lineage>
</organism>
<evidence type="ECO:0000313" key="6">
    <source>
        <dbReference type="Proteomes" id="UP000235653"/>
    </source>
</evidence>
<name>A0A2P5P534_9CHLR</name>
<protein>
    <submittedName>
        <fullName evidence="5">LuxR family transcriptional regulator</fullName>
    </submittedName>
</protein>
<keyword evidence="2" id="KW-0238">DNA-binding</keyword>
<dbReference type="Gene3D" id="1.10.10.10">
    <property type="entry name" value="Winged helix-like DNA-binding domain superfamily/Winged helix DNA-binding domain"/>
    <property type="match status" value="1"/>
</dbReference>
<dbReference type="OrthoDB" id="1806906at2"/>
<dbReference type="InterPro" id="IPR016032">
    <property type="entry name" value="Sig_transdc_resp-reg_C-effctor"/>
</dbReference>
<keyword evidence="1" id="KW-0805">Transcription regulation</keyword>
<dbReference type="Proteomes" id="UP000235653">
    <property type="component" value="Unassembled WGS sequence"/>
</dbReference>
<dbReference type="PRINTS" id="PR00038">
    <property type="entry name" value="HTHLUXR"/>
</dbReference>
<evidence type="ECO:0000256" key="3">
    <source>
        <dbReference type="ARBA" id="ARBA00023163"/>
    </source>
</evidence>
<keyword evidence="3" id="KW-0804">Transcription</keyword>
<evidence type="ECO:0000313" key="5">
    <source>
        <dbReference type="EMBL" id="PPD57412.1"/>
    </source>
</evidence>
<dbReference type="PROSITE" id="PS50043">
    <property type="entry name" value="HTH_LUXR_2"/>
    <property type="match status" value="1"/>
</dbReference>
<dbReference type="Pfam" id="PF00196">
    <property type="entry name" value="GerE"/>
    <property type="match status" value="1"/>
</dbReference>
<sequence length="138" mass="15412">MQGIISKLNWQNIEVLTPEGNLVIIPNSRFIKEVVTRFIDSPEAVKTSVDFLQHQTPVPVNEPDQPEPISVIASILSKRELEIAELVSQGATNKELASKLFISEHTVKVHVKNILQKLELKNRQQIAVLAATQSKKAK</sequence>
<gene>
    <name evidence="5" type="ORF">JP09_010065</name>
</gene>
<comment type="caution">
    <text evidence="5">The sequence shown here is derived from an EMBL/GenBank/DDBJ whole genome shotgun (WGS) entry which is preliminary data.</text>
</comment>
<dbReference type="InterPro" id="IPR036388">
    <property type="entry name" value="WH-like_DNA-bd_sf"/>
</dbReference>